<protein>
    <submittedName>
        <fullName evidence="1">Uncharacterized protein</fullName>
    </submittedName>
</protein>
<comment type="caution">
    <text evidence="1">The sequence shown here is derived from an EMBL/GenBank/DDBJ whole genome shotgun (WGS) entry which is preliminary data.</text>
</comment>
<name>A0A149TP73_9PROT</name>
<dbReference type="RefSeq" id="WP_156474385.1">
    <property type="nucleotide sequence ID" value="NZ_LHZR01000010.1"/>
</dbReference>
<evidence type="ECO:0000313" key="2">
    <source>
        <dbReference type="Proteomes" id="UP000075636"/>
    </source>
</evidence>
<feature type="non-terminal residue" evidence="1">
    <location>
        <position position="70"/>
    </location>
</feature>
<dbReference type="AlphaFoldDB" id="A0A149TP73"/>
<dbReference type="EMBL" id="LHZR01000010">
    <property type="protein sequence ID" value="KXV51656.1"/>
    <property type="molecule type" value="Genomic_DNA"/>
</dbReference>
<gene>
    <name evidence="1" type="ORF">AD945_00070</name>
</gene>
<dbReference type="OrthoDB" id="9780502at2"/>
<evidence type="ECO:0000313" key="1">
    <source>
        <dbReference type="EMBL" id="KXV51656.1"/>
    </source>
</evidence>
<accession>A0A149TP73</accession>
<dbReference type="PATRIC" id="fig|318683.6.peg.3709"/>
<organism evidence="1 2">
    <name type="scientific">Gluconobacter albidus</name>
    <dbReference type="NCBI Taxonomy" id="318683"/>
    <lineage>
        <taxon>Bacteria</taxon>
        <taxon>Pseudomonadati</taxon>
        <taxon>Pseudomonadota</taxon>
        <taxon>Alphaproteobacteria</taxon>
        <taxon>Acetobacterales</taxon>
        <taxon>Acetobacteraceae</taxon>
        <taxon>Gluconobacter</taxon>
    </lineage>
</organism>
<dbReference type="Proteomes" id="UP000075636">
    <property type="component" value="Unassembled WGS sequence"/>
</dbReference>
<sequence>MIGALWQEWGSTIEWGAAAVGGWWAKAAANRLQAQRNKIDATQAETEQMRLSLDRERSLTERVLTYAAQM</sequence>
<proteinExistence type="predicted"/>
<reference evidence="1 2" key="1">
    <citation type="submission" date="2015-06" db="EMBL/GenBank/DDBJ databases">
        <title>Improved classification and identification of acetic acid bacteria using matrix-assisted laser desorption/ionization time-of-flight mass spectrometry; Gluconobacter nephelii and Gluconobacter uchimurae are later heterotypic synonyms of Gluconobacter japonicus and Gluconobacter oxydans, respectively.</title>
        <authorList>
            <person name="Li L."/>
            <person name="Cleenwerck I."/>
            <person name="De Vuyst L."/>
            <person name="Vandamme P."/>
        </authorList>
    </citation>
    <scope>NUCLEOTIDE SEQUENCE [LARGE SCALE GENOMIC DNA]</scope>
    <source>
        <strain evidence="1 2">LMG 1768</strain>
    </source>
</reference>